<gene>
    <name evidence="1" type="ORF">CLMAG_30860</name>
</gene>
<dbReference type="PATRIC" id="fig|1121326.3.peg.3112"/>
<dbReference type="Proteomes" id="UP000076603">
    <property type="component" value="Unassembled WGS sequence"/>
</dbReference>
<comment type="caution">
    <text evidence="1">The sequence shown here is derived from an EMBL/GenBank/DDBJ whole genome shotgun (WGS) entry which is preliminary data.</text>
</comment>
<evidence type="ECO:0000313" key="2">
    <source>
        <dbReference type="Proteomes" id="UP000076603"/>
    </source>
</evidence>
<dbReference type="AlphaFoldDB" id="A0A162SIR7"/>
<proteinExistence type="predicted"/>
<organism evidence="1 2">
    <name type="scientific">Clostridium magnum DSM 2767</name>
    <dbReference type="NCBI Taxonomy" id="1121326"/>
    <lineage>
        <taxon>Bacteria</taxon>
        <taxon>Bacillati</taxon>
        <taxon>Bacillota</taxon>
        <taxon>Clostridia</taxon>
        <taxon>Eubacteriales</taxon>
        <taxon>Clostridiaceae</taxon>
        <taxon>Clostridium</taxon>
    </lineage>
</organism>
<dbReference type="EMBL" id="LWAE01000003">
    <property type="protein sequence ID" value="KZL91327.1"/>
    <property type="molecule type" value="Genomic_DNA"/>
</dbReference>
<sequence>MLTTPNSKTDILDFMKRIEFVSHMKNKGLVNIVMGF</sequence>
<accession>A0A162SIR7</accession>
<keyword evidence="2" id="KW-1185">Reference proteome</keyword>
<evidence type="ECO:0000313" key="1">
    <source>
        <dbReference type="EMBL" id="KZL91327.1"/>
    </source>
</evidence>
<reference evidence="1 2" key="1">
    <citation type="submission" date="2016-04" db="EMBL/GenBank/DDBJ databases">
        <title>Genome sequence of Clostridium magnum DSM 2767.</title>
        <authorList>
            <person name="Poehlein A."/>
            <person name="Uhlig R."/>
            <person name="Fischer R."/>
            <person name="Bahl H."/>
            <person name="Daniel R."/>
        </authorList>
    </citation>
    <scope>NUCLEOTIDE SEQUENCE [LARGE SCALE GENOMIC DNA]</scope>
    <source>
        <strain evidence="1 2">DSM 2767</strain>
    </source>
</reference>
<dbReference type="STRING" id="1121326.CLMAG_30860"/>
<name>A0A162SIR7_9CLOT</name>
<protein>
    <submittedName>
        <fullName evidence="1">Uncharacterized protein</fullName>
    </submittedName>
</protein>